<name>A0A0F9L1R0_9ZZZZ</name>
<proteinExistence type="predicted"/>
<dbReference type="EMBL" id="LAZR01012181">
    <property type="protein sequence ID" value="KKM28148.1"/>
    <property type="molecule type" value="Genomic_DNA"/>
</dbReference>
<dbReference type="AlphaFoldDB" id="A0A0F9L1R0"/>
<comment type="caution">
    <text evidence="1">The sequence shown here is derived from an EMBL/GenBank/DDBJ whole genome shotgun (WGS) entry which is preliminary data.</text>
</comment>
<evidence type="ECO:0000313" key="1">
    <source>
        <dbReference type="EMBL" id="KKM28148.1"/>
    </source>
</evidence>
<sequence length="189" mass="21906">MITFIIALIPLLFISIPLVDWAMALLTYSNIYIRQAGMLPTGDIQGSVDFATTALYELLNLHHLDFDKSGSDWIVRGQQLIASPDRQLILLGRLHNSLNRYVEPKKDLDYYSTMRNMKNSFDEGLAPQVWNDKLQKIYNERIRYIINQWENKKNIRVLGIDETFLLKYGVSNDFVDNIIQDLKDKLGIP</sequence>
<organism evidence="1">
    <name type="scientific">marine sediment metagenome</name>
    <dbReference type="NCBI Taxonomy" id="412755"/>
    <lineage>
        <taxon>unclassified sequences</taxon>
        <taxon>metagenomes</taxon>
        <taxon>ecological metagenomes</taxon>
    </lineage>
</organism>
<reference evidence="1" key="1">
    <citation type="journal article" date="2015" name="Nature">
        <title>Complex archaea that bridge the gap between prokaryotes and eukaryotes.</title>
        <authorList>
            <person name="Spang A."/>
            <person name="Saw J.H."/>
            <person name="Jorgensen S.L."/>
            <person name="Zaremba-Niedzwiedzka K."/>
            <person name="Martijn J."/>
            <person name="Lind A.E."/>
            <person name="van Eijk R."/>
            <person name="Schleper C."/>
            <person name="Guy L."/>
            <person name="Ettema T.J."/>
        </authorList>
    </citation>
    <scope>NUCLEOTIDE SEQUENCE</scope>
</reference>
<gene>
    <name evidence="1" type="ORF">LCGC14_1567580</name>
</gene>
<accession>A0A0F9L1R0</accession>
<protein>
    <submittedName>
        <fullName evidence="1">Uncharacterized protein</fullName>
    </submittedName>
</protein>